<evidence type="ECO:0000313" key="2">
    <source>
        <dbReference type="Proteomes" id="UP000799755"/>
    </source>
</evidence>
<dbReference type="Proteomes" id="UP000799755">
    <property type="component" value="Unassembled WGS sequence"/>
</dbReference>
<comment type="caution">
    <text evidence="1">The sequence shown here is derived from an EMBL/GenBank/DDBJ whole genome shotgun (WGS) entry which is preliminary data.</text>
</comment>
<name>A0ACB6Q9I1_9PLEO</name>
<keyword evidence="2" id="KW-1185">Reference proteome</keyword>
<reference evidence="1" key="1">
    <citation type="journal article" date="2020" name="Stud. Mycol.">
        <title>101 Dothideomycetes genomes: a test case for predicting lifestyles and emergence of pathogens.</title>
        <authorList>
            <person name="Haridas S."/>
            <person name="Albert R."/>
            <person name="Binder M."/>
            <person name="Bloem J."/>
            <person name="Labutti K."/>
            <person name="Salamov A."/>
            <person name="Andreopoulos B."/>
            <person name="Baker S."/>
            <person name="Barry K."/>
            <person name="Bills G."/>
            <person name="Bluhm B."/>
            <person name="Cannon C."/>
            <person name="Castanera R."/>
            <person name="Culley D."/>
            <person name="Daum C."/>
            <person name="Ezra D."/>
            <person name="Gonzalez J."/>
            <person name="Henrissat B."/>
            <person name="Kuo A."/>
            <person name="Liang C."/>
            <person name="Lipzen A."/>
            <person name="Lutzoni F."/>
            <person name="Magnuson J."/>
            <person name="Mondo S."/>
            <person name="Nolan M."/>
            <person name="Ohm R."/>
            <person name="Pangilinan J."/>
            <person name="Park H.-J."/>
            <person name="Ramirez L."/>
            <person name="Alfaro M."/>
            <person name="Sun H."/>
            <person name="Tritt A."/>
            <person name="Yoshinaga Y."/>
            <person name="Zwiers L.-H."/>
            <person name="Turgeon B."/>
            <person name="Goodwin S."/>
            <person name="Spatafora J."/>
            <person name="Crous P."/>
            <person name="Grigoriev I."/>
        </authorList>
    </citation>
    <scope>NUCLEOTIDE SEQUENCE</scope>
    <source>
        <strain evidence="1">ATCC 200398</strain>
    </source>
</reference>
<evidence type="ECO:0000313" key="1">
    <source>
        <dbReference type="EMBL" id="KAF2463609.1"/>
    </source>
</evidence>
<proteinExistence type="predicted"/>
<dbReference type="EMBL" id="MU003548">
    <property type="protein sequence ID" value="KAF2463609.1"/>
    <property type="molecule type" value="Genomic_DNA"/>
</dbReference>
<accession>A0ACB6Q9I1</accession>
<gene>
    <name evidence="1" type="ORF">BDR25DRAFT_383467</name>
</gene>
<organism evidence="1 2">
    <name type="scientific">Lindgomyces ingoldianus</name>
    <dbReference type="NCBI Taxonomy" id="673940"/>
    <lineage>
        <taxon>Eukaryota</taxon>
        <taxon>Fungi</taxon>
        <taxon>Dikarya</taxon>
        <taxon>Ascomycota</taxon>
        <taxon>Pezizomycotina</taxon>
        <taxon>Dothideomycetes</taxon>
        <taxon>Pleosporomycetidae</taxon>
        <taxon>Pleosporales</taxon>
        <taxon>Lindgomycetaceae</taxon>
        <taxon>Lindgomyces</taxon>
    </lineage>
</organism>
<sequence length="500" mass="56914">MELIDLPPEIIREILVHAVKVRGIKRGLRLRLINPYFATEVLQALYQTDLLEDLVENKGLKRSHDTWHIQFWRSYLVHKITVNRDPKWGSLNIILHIAKYLCEQTGREDDNTLRVFVTAMCYRPYRLLEHERRCRRPFHADDVKNPRYLLQAAIVNRCPRVVQKILDASNTPATILDPKISTDVLGTPSLLAGEYGDHTTLSIIFKSTFRRLDEKREEALSGAVRQGRLDNIQYILDFGPVNFISSSHTIENGLLSGTMKSLVADFPFQLYSLLRERHSERYPILCDTPEIDISELLDDVARYSSRTDIIENLLDAGAVLQSNVAPRDQTHYPSRHYPDPADPRWPWNALRRAVIGTNEKTVQLLLSRGADPNSTDDDVLWHASSSGCLGIVRMLLDHGAEVDRVPKPPRTLDTNRLDSPFVRAVLLEHTKMCLFLLKRGASLKASGEEALRRASEEGLESMVQFLINHGVRANLECVKAAVKAGNYKLANLFLASMFRK</sequence>
<protein>
    <submittedName>
        <fullName evidence="1">Ankyrin</fullName>
    </submittedName>
</protein>